<proteinExistence type="predicted"/>
<dbReference type="EMBL" id="JAHHUM010002101">
    <property type="protein sequence ID" value="KAK5606168.1"/>
    <property type="molecule type" value="Genomic_DNA"/>
</dbReference>
<evidence type="ECO:0000313" key="3">
    <source>
        <dbReference type="Proteomes" id="UP001311232"/>
    </source>
</evidence>
<evidence type="ECO:0000256" key="1">
    <source>
        <dbReference type="SAM" id="MobiDB-lite"/>
    </source>
</evidence>
<protein>
    <submittedName>
        <fullName evidence="2">Uncharacterized protein</fullName>
    </submittedName>
</protein>
<keyword evidence="3" id="KW-1185">Reference proteome</keyword>
<name>A0AAV9RB10_9TELE</name>
<feature type="region of interest" description="Disordered" evidence="1">
    <location>
        <begin position="52"/>
        <end position="76"/>
    </location>
</feature>
<evidence type="ECO:0000313" key="2">
    <source>
        <dbReference type="EMBL" id="KAK5606168.1"/>
    </source>
</evidence>
<dbReference type="AlphaFoldDB" id="A0AAV9RB10"/>
<sequence length="76" mass="8386">MTSTILQPFFFTIENDIGCRAFLTTAEEESKQVGGGSHHPLPVSRFQSSASSFPKFIGEPQHPHCKSHHRSSDCPS</sequence>
<reference evidence="2 3" key="1">
    <citation type="submission" date="2021-06" db="EMBL/GenBank/DDBJ databases">
        <authorList>
            <person name="Palmer J.M."/>
        </authorList>
    </citation>
    <scope>NUCLEOTIDE SEQUENCE [LARGE SCALE GENOMIC DNA]</scope>
    <source>
        <strain evidence="2 3">MEX-2019</strain>
        <tissue evidence="2">Muscle</tissue>
    </source>
</reference>
<gene>
    <name evidence="2" type="ORF">CRENBAI_025937</name>
</gene>
<accession>A0AAV9RB10</accession>
<dbReference type="Proteomes" id="UP001311232">
    <property type="component" value="Unassembled WGS sequence"/>
</dbReference>
<comment type="caution">
    <text evidence="2">The sequence shown here is derived from an EMBL/GenBank/DDBJ whole genome shotgun (WGS) entry which is preliminary data.</text>
</comment>
<organism evidence="2 3">
    <name type="scientific">Crenichthys baileyi</name>
    <name type="common">White River springfish</name>
    <dbReference type="NCBI Taxonomy" id="28760"/>
    <lineage>
        <taxon>Eukaryota</taxon>
        <taxon>Metazoa</taxon>
        <taxon>Chordata</taxon>
        <taxon>Craniata</taxon>
        <taxon>Vertebrata</taxon>
        <taxon>Euteleostomi</taxon>
        <taxon>Actinopterygii</taxon>
        <taxon>Neopterygii</taxon>
        <taxon>Teleostei</taxon>
        <taxon>Neoteleostei</taxon>
        <taxon>Acanthomorphata</taxon>
        <taxon>Ovalentaria</taxon>
        <taxon>Atherinomorphae</taxon>
        <taxon>Cyprinodontiformes</taxon>
        <taxon>Goodeidae</taxon>
        <taxon>Crenichthys</taxon>
    </lineage>
</organism>